<comment type="caution">
    <text evidence="1">The sequence shown here is derived from an EMBL/GenBank/DDBJ whole genome shotgun (WGS) entry which is preliminary data.</text>
</comment>
<evidence type="ECO:0000313" key="2">
    <source>
        <dbReference type="Proteomes" id="UP001241758"/>
    </source>
</evidence>
<name>A0ABT6WI58_9ACTN</name>
<dbReference type="EMBL" id="JASCTH010000007">
    <property type="protein sequence ID" value="MDI6099419.1"/>
    <property type="molecule type" value="Genomic_DNA"/>
</dbReference>
<keyword evidence="2" id="KW-1185">Reference proteome</keyword>
<protein>
    <recommendedName>
        <fullName evidence="3">Gluconolaconase</fullName>
    </recommendedName>
</protein>
<reference evidence="1 2" key="1">
    <citation type="submission" date="2023-05" db="EMBL/GenBank/DDBJ databases">
        <title>Actinoplanes sp. NEAU-A12 genome sequencing.</title>
        <authorList>
            <person name="Wang Z.-S."/>
        </authorList>
    </citation>
    <scope>NUCLEOTIDE SEQUENCE [LARGE SCALE GENOMIC DNA]</scope>
    <source>
        <strain evidence="1 2">NEAU-A12</strain>
    </source>
</reference>
<evidence type="ECO:0000313" key="1">
    <source>
        <dbReference type="EMBL" id="MDI6099419.1"/>
    </source>
</evidence>
<sequence>MERLINPTPLRGSNGIAFGPDGRLHVAEYLPGRISAVDVTTGDVEVVVAPDGPIASPDDLAFDADGAMYVTDLAPGRVWRRTPAGGFDLVADGIRNPNGVACVGNRVFVNEMVPGGRLLEVGAGEPVVLAEGLMMGNAMQAGPDGLLYYPHMFPGEVYRISPDGGTPELVAGDVPQTVAVRFDRDGVLIVLSLDEAGTIWRIDGDRRTTVTTGIAGLDNAAFDARNRMFVSSFSAGGITEVLPDGGLRDVVPRGLAGPYGLAVDAAGALHVADHYRLDGVFLPFAHALAAGDGALHFTSQYGQAVTFDPGSRSTRTRAEDLDQPQGIAVRADGALVIAEAGTGRVLAVGPGGTTDVLAEGLGRPVDVALDAGGRCYVSDEQHGTVYRLDSGKPVALAEGLDTPQGLVVADGRPIVVEAGRRRLVEVGPPLRVLAADLPIAAPRHARPALFAQSMPGVPRQFTALAAGPDGSLYLAGTADGSVMRLSYPF</sequence>
<dbReference type="SUPFAM" id="SSF63829">
    <property type="entry name" value="Calcium-dependent phosphotriesterase"/>
    <property type="match status" value="1"/>
</dbReference>
<dbReference type="InterPro" id="IPR011042">
    <property type="entry name" value="6-blade_b-propeller_TolB-like"/>
</dbReference>
<dbReference type="Proteomes" id="UP001241758">
    <property type="component" value="Unassembled WGS sequence"/>
</dbReference>
<proteinExistence type="predicted"/>
<dbReference type="InterPro" id="IPR051344">
    <property type="entry name" value="Vgb"/>
</dbReference>
<dbReference type="PANTHER" id="PTHR40274:SF4">
    <property type="entry name" value="BLL1406 PROTEIN"/>
    <property type="match status" value="1"/>
</dbReference>
<dbReference type="RefSeq" id="WP_282759589.1">
    <property type="nucleotide sequence ID" value="NZ_JASCTH010000007.1"/>
</dbReference>
<organism evidence="1 2">
    <name type="scientific">Actinoplanes sandaracinus</name>
    <dbReference type="NCBI Taxonomy" id="3045177"/>
    <lineage>
        <taxon>Bacteria</taxon>
        <taxon>Bacillati</taxon>
        <taxon>Actinomycetota</taxon>
        <taxon>Actinomycetes</taxon>
        <taxon>Micromonosporales</taxon>
        <taxon>Micromonosporaceae</taxon>
        <taxon>Actinoplanes</taxon>
    </lineage>
</organism>
<dbReference type="PANTHER" id="PTHR40274">
    <property type="entry name" value="VIRGINIAMYCIN B LYASE"/>
    <property type="match status" value="1"/>
</dbReference>
<accession>A0ABT6WI58</accession>
<gene>
    <name evidence="1" type="ORF">QLQ12_12525</name>
</gene>
<dbReference type="SUPFAM" id="SSF63825">
    <property type="entry name" value="YWTD domain"/>
    <property type="match status" value="1"/>
</dbReference>
<dbReference type="Gene3D" id="2.120.10.30">
    <property type="entry name" value="TolB, C-terminal domain"/>
    <property type="match status" value="3"/>
</dbReference>
<evidence type="ECO:0008006" key="3">
    <source>
        <dbReference type="Google" id="ProtNLM"/>
    </source>
</evidence>